<feature type="region of interest" description="Disordered" evidence="1">
    <location>
        <begin position="474"/>
        <end position="493"/>
    </location>
</feature>
<accession>A0AAI8VX15</accession>
<dbReference type="PANTHER" id="PTHR35394">
    <property type="entry name" value="DUF3176 DOMAIN-CONTAINING PROTEIN"/>
    <property type="match status" value="1"/>
</dbReference>
<dbReference type="InterPro" id="IPR021514">
    <property type="entry name" value="DUF3176"/>
</dbReference>
<keyword evidence="3" id="KW-1185">Reference proteome</keyword>
<dbReference type="EMBL" id="CAUWAG010000020">
    <property type="protein sequence ID" value="CAJ2512623.1"/>
    <property type="molecule type" value="Genomic_DNA"/>
</dbReference>
<dbReference type="PANTHER" id="PTHR35394:SF5">
    <property type="entry name" value="DUF3176 DOMAIN-CONTAINING PROTEIN"/>
    <property type="match status" value="1"/>
</dbReference>
<comment type="caution">
    <text evidence="2">The sequence shown here is derived from an EMBL/GenBank/DDBJ whole genome shotgun (WGS) entry which is preliminary data.</text>
</comment>
<protein>
    <submittedName>
        <fullName evidence="2">Uu.00g007420.m01.CDS01</fullName>
    </submittedName>
</protein>
<reference evidence="2" key="1">
    <citation type="submission" date="2023-10" db="EMBL/GenBank/DDBJ databases">
        <authorList>
            <person name="Hackl T."/>
        </authorList>
    </citation>
    <scope>NUCLEOTIDE SEQUENCE</scope>
</reference>
<evidence type="ECO:0000256" key="1">
    <source>
        <dbReference type="SAM" id="MobiDB-lite"/>
    </source>
</evidence>
<evidence type="ECO:0000313" key="3">
    <source>
        <dbReference type="Proteomes" id="UP001295740"/>
    </source>
</evidence>
<gene>
    <name evidence="2" type="ORF">KHLLAP_LOCUS13091</name>
</gene>
<evidence type="ECO:0000313" key="2">
    <source>
        <dbReference type="EMBL" id="CAJ2512623.1"/>
    </source>
</evidence>
<organism evidence="2 3">
    <name type="scientific">Anthostomella pinea</name>
    <dbReference type="NCBI Taxonomy" id="933095"/>
    <lineage>
        <taxon>Eukaryota</taxon>
        <taxon>Fungi</taxon>
        <taxon>Dikarya</taxon>
        <taxon>Ascomycota</taxon>
        <taxon>Pezizomycotina</taxon>
        <taxon>Sordariomycetes</taxon>
        <taxon>Xylariomycetidae</taxon>
        <taxon>Xylariales</taxon>
        <taxon>Xylariaceae</taxon>
        <taxon>Anthostomella</taxon>
    </lineage>
</organism>
<sequence>MAVTSEIISQAKWSWFWSSRSKPARRGRPLSGLQTFDKASRGPLGSLLLIGTGLRNPVLLMSLIAVLLSIAMGPFSQQAVRTIDCTYVDPTQTAFIPNVQTVGYSNLEVSYPVKGAIISSLTDPNSSDSRIQPTCTSGNCTFRSFQDQEGVQRLPTEEEGVLHYADEPPGGNISTDYWTLPHGQTVSYEERGWWATQYNITFIDIRAGYWSTDDTVMYNTDMSSAMNLSWATESLGPEFLNLSAFSLLNITILMAPGAGNQTVPRVAFACTLYPCVQSYFASVSNGELEESVVSTQTLLPWGKDVPDLGFGDVYQEESHEIAIFPADMISIQTPCLVERSLYTQENISSAPEATTLPRRRFNRTTPIRFPFYNGQEDEYKDLGDMVNVKAPTPCLYGMDHYRWFEDMQEFAESTFSGACTLQYGGELRYPDSSCDPFWIKPVYQSGSTLSAVDAYMSTFTQSITRKFHLGIDRGESTTPDYRGESATPDDYGSSMSGVNGSAWQTTTCFAVDWRWLLLPSALTLFTALALTWTLVKPLLGVRDESMLWKSSILPLLYYKERVVPTADDRGVYRFAPAGTGDLLDLGELNKDAKRARVTFQGTC</sequence>
<name>A0AAI8VX15_9PEZI</name>
<dbReference type="AlphaFoldDB" id="A0AAI8VX15"/>
<dbReference type="Proteomes" id="UP001295740">
    <property type="component" value="Unassembled WGS sequence"/>
</dbReference>
<proteinExistence type="predicted"/>
<dbReference type="Pfam" id="PF11374">
    <property type="entry name" value="DUF3176"/>
    <property type="match status" value="1"/>
</dbReference>